<evidence type="ECO:0000256" key="1">
    <source>
        <dbReference type="SAM" id="MobiDB-lite"/>
    </source>
</evidence>
<dbReference type="SUPFAM" id="SSF51695">
    <property type="entry name" value="PLC-like phosphodiesterases"/>
    <property type="match status" value="1"/>
</dbReference>
<dbReference type="InterPro" id="IPR000909">
    <property type="entry name" value="PLipase_C_PInositol-sp_X_dom"/>
</dbReference>
<gene>
    <name evidence="4" type="ORF">BWQ96_09998</name>
</gene>
<dbReference type="OrthoDB" id="7697653at2759"/>
<protein>
    <submittedName>
        <fullName evidence="4">1-phosphatidylinositol phosphodiesterase</fullName>
    </submittedName>
</protein>
<keyword evidence="2" id="KW-1133">Transmembrane helix</keyword>
<dbReference type="STRING" id="448386.A0A2V3IE16"/>
<accession>A0A2V3IE16</accession>
<dbReference type="InterPro" id="IPR051057">
    <property type="entry name" value="PI-PLC_domain"/>
</dbReference>
<keyword evidence="2" id="KW-0472">Membrane</keyword>
<sequence>MEQYESIPKMASDSSTDENVGLVSSSIRRPRSRISRVLLSVLVLAMLACVVVIPLRRQSDSLSHYVVSPSPVGALIKSRLTVLDEDSKSEGTISSSSSPASWLTSAVEDWMVDLPSSKSIAHVSIPGTHDSGARFGGVGCETQSWTIEKQLKAGIRFFDIRCRIAGTVFSIHHGPCFQEMFFGDVLIDVQDFLYAHPNEFVIMNIQEEHKPMSGSSSFSSIWSTYRSRFNSLFVDSRSSLPTVGQVRGKVLLISTLSLGKGIKWDSALTETQNIYKVYALLNDNPFGSSTASIGQKKKLVRSYIEKAASSSKLVLNFLSGAEGMILKDVARSTNQNAYEHIGAYNGAKRVGVIIMDFPGEKLVYRVIKTNFEATEYCEPRTWRTQSGKTWAEFRMPRAVVGTSISIKGGAYYKYSFPKCHRATWTDLRFVCSSSSRTWEVASGSWDADAWCHNSNTNQDYLAVGVL</sequence>
<feature type="transmembrane region" description="Helical" evidence="2">
    <location>
        <begin position="37"/>
        <end position="55"/>
    </location>
</feature>
<evidence type="ECO:0000259" key="3">
    <source>
        <dbReference type="SMART" id="SM00148"/>
    </source>
</evidence>
<evidence type="ECO:0000313" key="4">
    <source>
        <dbReference type="EMBL" id="PXF40292.1"/>
    </source>
</evidence>
<dbReference type="PANTHER" id="PTHR13593:SF113">
    <property type="entry name" value="SI:DKEY-266F7.9"/>
    <property type="match status" value="1"/>
</dbReference>
<keyword evidence="5" id="KW-1185">Reference proteome</keyword>
<organism evidence="4 5">
    <name type="scientific">Gracilariopsis chorda</name>
    <dbReference type="NCBI Taxonomy" id="448386"/>
    <lineage>
        <taxon>Eukaryota</taxon>
        <taxon>Rhodophyta</taxon>
        <taxon>Florideophyceae</taxon>
        <taxon>Rhodymeniophycidae</taxon>
        <taxon>Gracilariales</taxon>
        <taxon>Gracilariaceae</taxon>
        <taxon>Gracilariopsis</taxon>
    </lineage>
</organism>
<dbReference type="EMBL" id="NBIV01000317">
    <property type="protein sequence ID" value="PXF40292.1"/>
    <property type="molecule type" value="Genomic_DNA"/>
</dbReference>
<dbReference type="PROSITE" id="PS50007">
    <property type="entry name" value="PIPLC_X_DOMAIN"/>
    <property type="match status" value="1"/>
</dbReference>
<dbReference type="SMART" id="SM00148">
    <property type="entry name" value="PLCXc"/>
    <property type="match status" value="1"/>
</dbReference>
<reference evidence="4 5" key="1">
    <citation type="journal article" date="2018" name="Mol. Biol. Evol.">
        <title>Analysis of the draft genome of the red seaweed Gracilariopsis chorda provides insights into genome size evolution in Rhodophyta.</title>
        <authorList>
            <person name="Lee J."/>
            <person name="Yang E.C."/>
            <person name="Graf L."/>
            <person name="Yang J.H."/>
            <person name="Qiu H."/>
            <person name="Zel Zion U."/>
            <person name="Chan C.X."/>
            <person name="Stephens T.G."/>
            <person name="Weber A.P.M."/>
            <person name="Boo G.H."/>
            <person name="Boo S.M."/>
            <person name="Kim K.M."/>
            <person name="Shin Y."/>
            <person name="Jung M."/>
            <person name="Lee S.J."/>
            <person name="Yim H.S."/>
            <person name="Lee J.H."/>
            <person name="Bhattacharya D."/>
            <person name="Yoon H.S."/>
        </authorList>
    </citation>
    <scope>NUCLEOTIDE SEQUENCE [LARGE SCALE GENOMIC DNA]</scope>
    <source>
        <strain evidence="4 5">SKKU-2015</strain>
        <tissue evidence="4">Whole body</tissue>
    </source>
</reference>
<dbReference type="Gene3D" id="3.20.20.190">
    <property type="entry name" value="Phosphatidylinositol (PI) phosphodiesterase"/>
    <property type="match status" value="1"/>
</dbReference>
<feature type="domain" description="Phosphatidylinositol-specific phospholipase C X" evidence="3">
    <location>
        <begin position="117"/>
        <end position="255"/>
    </location>
</feature>
<dbReference type="PANTHER" id="PTHR13593">
    <property type="match status" value="1"/>
</dbReference>
<dbReference type="AlphaFoldDB" id="A0A2V3IE16"/>
<evidence type="ECO:0000313" key="5">
    <source>
        <dbReference type="Proteomes" id="UP000247409"/>
    </source>
</evidence>
<dbReference type="Pfam" id="PF00388">
    <property type="entry name" value="PI-PLC-X"/>
    <property type="match status" value="1"/>
</dbReference>
<dbReference type="Proteomes" id="UP000247409">
    <property type="component" value="Unassembled WGS sequence"/>
</dbReference>
<evidence type="ECO:0000256" key="2">
    <source>
        <dbReference type="SAM" id="Phobius"/>
    </source>
</evidence>
<keyword evidence="2" id="KW-0812">Transmembrane</keyword>
<dbReference type="GO" id="GO:0006629">
    <property type="term" value="P:lipid metabolic process"/>
    <property type="evidence" value="ECO:0007669"/>
    <property type="project" value="InterPro"/>
</dbReference>
<dbReference type="CDD" id="cd08586">
    <property type="entry name" value="PI-PLCc_BcPLC_like"/>
    <property type="match status" value="1"/>
</dbReference>
<name>A0A2V3IE16_9FLOR</name>
<feature type="region of interest" description="Disordered" evidence="1">
    <location>
        <begin position="1"/>
        <end position="22"/>
    </location>
</feature>
<dbReference type="InterPro" id="IPR017946">
    <property type="entry name" value="PLC-like_Pdiesterase_TIM-brl"/>
</dbReference>
<proteinExistence type="predicted"/>
<comment type="caution">
    <text evidence="4">The sequence shown here is derived from an EMBL/GenBank/DDBJ whole genome shotgun (WGS) entry which is preliminary data.</text>
</comment>
<dbReference type="GO" id="GO:0008081">
    <property type="term" value="F:phosphoric diester hydrolase activity"/>
    <property type="evidence" value="ECO:0007669"/>
    <property type="project" value="InterPro"/>
</dbReference>